<accession>A0A6A6BEL8</accession>
<reference evidence="1" key="1">
    <citation type="journal article" date="2020" name="Stud. Mycol.">
        <title>101 Dothideomycetes genomes: a test case for predicting lifestyles and emergence of pathogens.</title>
        <authorList>
            <person name="Haridas S."/>
            <person name="Albert R."/>
            <person name="Binder M."/>
            <person name="Bloem J."/>
            <person name="Labutti K."/>
            <person name="Salamov A."/>
            <person name="Andreopoulos B."/>
            <person name="Baker S."/>
            <person name="Barry K."/>
            <person name="Bills G."/>
            <person name="Bluhm B."/>
            <person name="Cannon C."/>
            <person name="Castanera R."/>
            <person name="Culley D."/>
            <person name="Daum C."/>
            <person name="Ezra D."/>
            <person name="Gonzalez J."/>
            <person name="Henrissat B."/>
            <person name="Kuo A."/>
            <person name="Liang C."/>
            <person name="Lipzen A."/>
            <person name="Lutzoni F."/>
            <person name="Magnuson J."/>
            <person name="Mondo S."/>
            <person name="Nolan M."/>
            <person name="Ohm R."/>
            <person name="Pangilinan J."/>
            <person name="Park H.-J."/>
            <person name="Ramirez L."/>
            <person name="Alfaro M."/>
            <person name="Sun H."/>
            <person name="Tritt A."/>
            <person name="Yoshinaga Y."/>
            <person name="Zwiers L.-H."/>
            <person name="Turgeon B."/>
            <person name="Goodwin S."/>
            <person name="Spatafora J."/>
            <person name="Crous P."/>
            <person name="Grigoriev I."/>
        </authorList>
    </citation>
    <scope>NUCLEOTIDE SEQUENCE</scope>
    <source>
        <strain evidence="1">CBS 121167</strain>
    </source>
</reference>
<dbReference type="Proteomes" id="UP000799438">
    <property type="component" value="Unassembled WGS sequence"/>
</dbReference>
<evidence type="ECO:0000313" key="1">
    <source>
        <dbReference type="EMBL" id="KAF2141755.1"/>
    </source>
</evidence>
<name>A0A6A6BEL8_9PEZI</name>
<dbReference type="AlphaFoldDB" id="A0A6A6BEL8"/>
<dbReference type="GeneID" id="54301676"/>
<proteinExistence type="predicted"/>
<evidence type="ECO:0000313" key="2">
    <source>
        <dbReference type="Proteomes" id="UP000799438"/>
    </source>
</evidence>
<dbReference type="RefSeq" id="XP_033397467.1">
    <property type="nucleotide sequence ID" value="XM_033544180.1"/>
</dbReference>
<protein>
    <submittedName>
        <fullName evidence="1">Uncharacterized protein</fullName>
    </submittedName>
</protein>
<sequence length="183" mass="19807">MPHQESEQICAEILKSLRPAQGIEASASLAGILKLLHNHETSELHDSIGQSVAGSLLQFFINPDEASGNDSSVRRWAGLVLSQLCLKSTSTATSLGAEHNASADLQGLGRVILSQTEGEDLKIVSGMIIKSLVKQCVDIGLCLPCDTPYDQFPAKDSDEWMLQFQDFLDAVLKGNLDLLRYAP</sequence>
<organism evidence="1 2">
    <name type="scientific">Aplosporella prunicola CBS 121167</name>
    <dbReference type="NCBI Taxonomy" id="1176127"/>
    <lineage>
        <taxon>Eukaryota</taxon>
        <taxon>Fungi</taxon>
        <taxon>Dikarya</taxon>
        <taxon>Ascomycota</taxon>
        <taxon>Pezizomycotina</taxon>
        <taxon>Dothideomycetes</taxon>
        <taxon>Dothideomycetes incertae sedis</taxon>
        <taxon>Botryosphaeriales</taxon>
        <taxon>Aplosporellaceae</taxon>
        <taxon>Aplosporella</taxon>
    </lineage>
</organism>
<keyword evidence="2" id="KW-1185">Reference proteome</keyword>
<gene>
    <name evidence="1" type="ORF">K452DRAFT_318704</name>
</gene>
<dbReference type="OrthoDB" id="5374844at2759"/>
<dbReference type="EMBL" id="ML995486">
    <property type="protein sequence ID" value="KAF2141755.1"/>
    <property type="molecule type" value="Genomic_DNA"/>
</dbReference>